<dbReference type="GeneID" id="100801143"/>
<dbReference type="OMA" id="CLRHEPT"/>
<dbReference type="Pfam" id="PF00501">
    <property type="entry name" value="AMP-binding"/>
    <property type="match status" value="1"/>
</dbReference>
<dbReference type="AlphaFoldDB" id="I1N7E7"/>
<dbReference type="InterPro" id="IPR000873">
    <property type="entry name" value="AMP-dep_synth/lig_dom"/>
</dbReference>
<dbReference type="SMR" id="I1N7E7"/>
<evidence type="ECO:0008006" key="8">
    <source>
        <dbReference type="Google" id="ProtNLM"/>
    </source>
</evidence>
<dbReference type="FunFam" id="3.30.300.30:FF:000007">
    <property type="entry name" value="4-coumarate--CoA ligase 2"/>
    <property type="match status" value="1"/>
</dbReference>
<dbReference type="EnsemblPlants" id="KRG94318">
    <property type="protein sequence ID" value="KRG94318"/>
    <property type="gene ID" value="GLYMA_19G075800"/>
</dbReference>
<feature type="domain" description="AMP-binding enzyme C-terminal" evidence="4">
    <location>
        <begin position="452"/>
        <end position="527"/>
    </location>
</feature>
<dbReference type="PANTHER" id="PTHR24096:SF160">
    <property type="entry name" value="4-COUMARATE--COA LIGASE-LIKE 9"/>
    <property type="match status" value="1"/>
</dbReference>
<dbReference type="Pfam" id="PF13193">
    <property type="entry name" value="AMP-binding_C"/>
    <property type="match status" value="1"/>
</dbReference>
<dbReference type="GO" id="GO:0016405">
    <property type="term" value="F:CoA-ligase activity"/>
    <property type="evidence" value="ECO:0000318"/>
    <property type="project" value="GO_Central"/>
</dbReference>
<reference evidence="5" key="3">
    <citation type="submission" date="2018-07" db="EMBL/GenBank/DDBJ databases">
        <title>WGS assembly of Glycine max.</title>
        <authorList>
            <person name="Schmutz J."/>
            <person name="Cannon S."/>
            <person name="Schlueter J."/>
            <person name="Ma J."/>
            <person name="Mitros T."/>
            <person name="Nelson W."/>
            <person name="Hyten D."/>
            <person name="Song Q."/>
            <person name="Thelen J."/>
            <person name="Cheng J."/>
            <person name="Xu D."/>
            <person name="Hellsten U."/>
            <person name="May G."/>
            <person name="Yu Y."/>
            <person name="Sakurai T."/>
            <person name="Umezawa T."/>
            <person name="Bhattacharyya M."/>
            <person name="Sandhu D."/>
            <person name="Valliyodan B."/>
            <person name="Lindquist E."/>
            <person name="Peto M."/>
            <person name="Grant D."/>
            <person name="Shu S."/>
            <person name="Goodstein D."/>
            <person name="Barry K."/>
            <person name="Futrell-Griggs M."/>
            <person name="Abernathy B."/>
            <person name="Du J."/>
            <person name="Tian Z."/>
            <person name="Zhu L."/>
            <person name="Gill N."/>
            <person name="Joshi T."/>
            <person name="Libault M."/>
            <person name="Sethuraman A."/>
            <person name="Zhang X."/>
            <person name="Shinozaki K."/>
            <person name="Nguyen H."/>
            <person name="Wing R."/>
            <person name="Cregan P."/>
            <person name="Specht J."/>
            <person name="Grimwood J."/>
            <person name="Rokhsar D."/>
            <person name="Stacey G."/>
            <person name="Shoemaker R."/>
            <person name="Jackson S."/>
        </authorList>
    </citation>
    <scope>NUCLEOTIDE SEQUENCE</scope>
    <source>
        <tissue evidence="5">Callus</tissue>
    </source>
</reference>
<dbReference type="Gramene" id="KRG94318">
    <property type="protein sequence ID" value="KRG94318"/>
    <property type="gene ID" value="GLYMA_19G075800"/>
</dbReference>
<dbReference type="PANTHER" id="PTHR24096">
    <property type="entry name" value="LONG-CHAIN-FATTY-ACID--COA LIGASE"/>
    <property type="match status" value="1"/>
</dbReference>
<accession>I1N7E7</accession>
<dbReference type="KEGG" id="gmx:100801143"/>
<evidence type="ECO:0000256" key="2">
    <source>
        <dbReference type="ARBA" id="ARBA00022598"/>
    </source>
</evidence>
<dbReference type="STRING" id="3847.I1N7E7"/>
<protein>
    <recommendedName>
        <fullName evidence="8">4-coumarate--CoA ligase-like 9</fullName>
    </recommendedName>
</protein>
<dbReference type="SUPFAM" id="SSF56801">
    <property type="entry name" value="Acetyl-CoA synthetase-like"/>
    <property type="match status" value="1"/>
</dbReference>
<evidence type="ECO:0000313" key="7">
    <source>
        <dbReference type="Proteomes" id="UP000008827"/>
    </source>
</evidence>
<evidence type="ECO:0000256" key="1">
    <source>
        <dbReference type="ARBA" id="ARBA00006432"/>
    </source>
</evidence>
<keyword evidence="7" id="KW-1185">Reference proteome</keyword>
<comment type="similarity">
    <text evidence="1">Belongs to the ATP-dependent AMP-binding enzyme family.</text>
</comment>
<dbReference type="RefSeq" id="XP_003553866.1">
    <property type="nucleotide sequence ID" value="XM_003553818.5"/>
</dbReference>
<dbReference type="EMBL" id="CM000852">
    <property type="protein sequence ID" value="KRG94318.1"/>
    <property type="molecule type" value="Genomic_DNA"/>
</dbReference>
<reference evidence="5 6" key="1">
    <citation type="journal article" date="2010" name="Nature">
        <title>Genome sequence of the palaeopolyploid soybean.</title>
        <authorList>
            <person name="Schmutz J."/>
            <person name="Cannon S.B."/>
            <person name="Schlueter J."/>
            <person name="Ma J."/>
            <person name="Mitros T."/>
            <person name="Nelson W."/>
            <person name="Hyten D.L."/>
            <person name="Song Q."/>
            <person name="Thelen J.J."/>
            <person name="Cheng J."/>
            <person name="Xu D."/>
            <person name="Hellsten U."/>
            <person name="May G.D."/>
            <person name="Yu Y."/>
            <person name="Sakurai T."/>
            <person name="Umezawa T."/>
            <person name="Bhattacharyya M.K."/>
            <person name="Sandhu D."/>
            <person name="Valliyodan B."/>
            <person name="Lindquist E."/>
            <person name="Peto M."/>
            <person name="Grant D."/>
            <person name="Shu S."/>
            <person name="Goodstein D."/>
            <person name="Barry K."/>
            <person name="Futrell-Griggs M."/>
            <person name="Abernathy B."/>
            <person name="Du J."/>
            <person name="Tian Z."/>
            <person name="Zhu L."/>
            <person name="Gill N."/>
            <person name="Joshi T."/>
            <person name="Libault M."/>
            <person name="Sethuraman A."/>
            <person name="Zhang X.-C."/>
            <person name="Shinozaki K."/>
            <person name="Nguyen H.T."/>
            <person name="Wing R.A."/>
            <person name="Cregan P."/>
            <person name="Specht J."/>
            <person name="Grimwood J."/>
            <person name="Rokhsar D."/>
            <person name="Stacey G."/>
            <person name="Shoemaker R.C."/>
            <person name="Jackson S.A."/>
        </authorList>
    </citation>
    <scope>NUCLEOTIDE SEQUENCE [LARGE SCALE GENOMIC DNA]</scope>
    <source>
        <strain evidence="6">cv. Williams 82</strain>
        <tissue evidence="5">Callus</tissue>
    </source>
</reference>
<dbReference type="Gene3D" id="3.40.50.12780">
    <property type="entry name" value="N-terminal domain of ligase-like"/>
    <property type="match status" value="1"/>
</dbReference>
<reference evidence="6" key="2">
    <citation type="submission" date="2018-02" db="UniProtKB">
        <authorList>
            <consortium name="EnsemblPlants"/>
        </authorList>
    </citation>
    <scope>IDENTIFICATION</scope>
    <source>
        <strain evidence="6">Williams 82</strain>
    </source>
</reference>
<dbReference type="CDD" id="cd05904">
    <property type="entry name" value="4CL"/>
    <property type="match status" value="1"/>
</dbReference>
<name>I1N7E7_SOYBN</name>
<evidence type="ECO:0000313" key="6">
    <source>
        <dbReference type="EnsemblPlants" id="KRG94318"/>
    </source>
</evidence>
<dbReference type="eggNOG" id="KOG1176">
    <property type="taxonomic scope" value="Eukaryota"/>
</dbReference>
<evidence type="ECO:0000259" key="3">
    <source>
        <dbReference type="Pfam" id="PF00501"/>
    </source>
</evidence>
<dbReference type="InterPro" id="IPR025110">
    <property type="entry name" value="AMP-bd_C"/>
</dbReference>
<keyword evidence="2" id="KW-0436">Ligase</keyword>
<dbReference type="HOGENOM" id="CLU_000022_59_2_1"/>
<evidence type="ECO:0000259" key="4">
    <source>
        <dbReference type="Pfam" id="PF13193"/>
    </source>
</evidence>
<dbReference type="Gene3D" id="3.30.300.30">
    <property type="match status" value="1"/>
</dbReference>
<dbReference type="InterPro" id="IPR045851">
    <property type="entry name" value="AMP-bd_C_sf"/>
</dbReference>
<organism evidence="6">
    <name type="scientific">Glycine max</name>
    <name type="common">Soybean</name>
    <name type="synonym">Glycine hispida</name>
    <dbReference type="NCBI Taxonomy" id="3847"/>
    <lineage>
        <taxon>Eukaryota</taxon>
        <taxon>Viridiplantae</taxon>
        <taxon>Streptophyta</taxon>
        <taxon>Embryophyta</taxon>
        <taxon>Tracheophyta</taxon>
        <taxon>Spermatophyta</taxon>
        <taxon>Magnoliopsida</taxon>
        <taxon>eudicotyledons</taxon>
        <taxon>Gunneridae</taxon>
        <taxon>Pentapetalae</taxon>
        <taxon>rosids</taxon>
        <taxon>fabids</taxon>
        <taxon>Fabales</taxon>
        <taxon>Fabaceae</taxon>
        <taxon>Papilionoideae</taxon>
        <taxon>50 kb inversion clade</taxon>
        <taxon>NPAAA clade</taxon>
        <taxon>indigoferoid/millettioid clade</taxon>
        <taxon>Phaseoleae</taxon>
        <taxon>Glycine</taxon>
        <taxon>Glycine subgen. Soja</taxon>
    </lineage>
</organism>
<dbReference type="Proteomes" id="UP000008827">
    <property type="component" value="Chromosome 19"/>
</dbReference>
<dbReference type="InterPro" id="IPR042099">
    <property type="entry name" value="ANL_N_sf"/>
</dbReference>
<gene>
    <name evidence="6" type="primary">LOC100801143</name>
    <name evidence="5" type="ORF">GLYMA_19G075800</name>
</gene>
<evidence type="ECO:0000313" key="5">
    <source>
        <dbReference type="EMBL" id="KRG94318.1"/>
    </source>
</evidence>
<dbReference type="OrthoDB" id="10253869at2759"/>
<proteinExistence type="inferred from homology"/>
<dbReference type="PaxDb" id="3847-GLYMA19G22460.1"/>
<feature type="domain" description="AMP-dependent synthetase/ligase" evidence="3">
    <location>
        <begin position="52"/>
        <end position="401"/>
    </location>
</feature>
<dbReference type="InterPro" id="IPR020845">
    <property type="entry name" value="AMP-binding_CS"/>
</dbReference>
<sequence>MDERKRIDPRSGFNRASRIFHSLKPPLPLPPPNATFSATTYALSLRRNSLFPDSTTALIDATTGHRLSHYEVINRIETLANNFTSILKLSKGDTALILSPNLIQVPILCFALLSLGVVVSPANPISTRSDLTRFFHLSKPAIVFTVTSVVEKTQDFHVRTVLLDSPEFDSLTKTRIQIHPPSPLVSPVTQSDVAAILYSSGTTGMMKGVVMTHRNLTALAAGYDAVRVNRKYPAVFFFTMPFFHVYGFTLSFRAMVLSETVVIMERFSLRGMLSAVERFGVTHLAVVPPLMVALTKDSVTNGYDLKTLEGVTCGSSPLGKETAEAFKAKFPNVMILQGYGLTESTAGVARTSPEDANRAGTTGRLVSGVEAKIVNPNTGEAMFPCEQGELWIKSPSIMKGYVGDPEATSATLVDGWLRTGDLCYFDNEGFLYVVDRLKELIKYKGYQVAPAELEQYLLSHPEINDAAVIPYPDEEAGQVPMAFVVRQPQSSLSEIEIIDFVAKQVAPYKKIRRVAFVDSIPKNALGKILRKDLNKLALSRL</sequence>
<dbReference type="PROSITE" id="PS00455">
    <property type="entry name" value="AMP_BINDING"/>
    <property type="match status" value="1"/>
</dbReference>